<reference evidence="3" key="1">
    <citation type="submission" date="2022-06" db="EMBL/GenBank/DDBJ databases">
        <title>Gracilimonas sp. CAU 1638 isolated from sea sediment.</title>
        <authorList>
            <person name="Kim W."/>
        </authorList>
    </citation>
    <scope>NUCLEOTIDE SEQUENCE</scope>
    <source>
        <strain evidence="3">CAU 1638</strain>
    </source>
</reference>
<name>A0A9X2L490_9BACT</name>
<dbReference type="AlphaFoldDB" id="A0A9X2L490"/>
<evidence type="ECO:0000313" key="4">
    <source>
        <dbReference type="Proteomes" id="UP001139125"/>
    </source>
</evidence>
<feature type="region of interest" description="Disordered" evidence="1">
    <location>
        <begin position="316"/>
        <end position="342"/>
    </location>
</feature>
<dbReference type="InterPro" id="IPR013783">
    <property type="entry name" value="Ig-like_fold"/>
</dbReference>
<dbReference type="InterPro" id="IPR026444">
    <property type="entry name" value="Secre_tail"/>
</dbReference>
<sequence length="703" mass="79299">MSIISTKQNIVKKAVTFSVIFFSLLTGEIFGQVQYKWLDVGSFHNFYSNMGSEREEGFIPNQQAGWQWPAIYKAQDAQASKALWLGVTNFTDSAGTQYENRVVHVGPRVSGEGEFFPVEIKLISKFPKPEVYLFDELEDKNDSVIDDVDPNLEADRVLYSKTNTLIGVTVERKVMQFSQQYHDNYHIIEYIFTNTGNTDADSEIELPNQSIEGFIPFFKNQMAPVKQSRYTIGNATGWGINTMYDRRGDGLHPEEKEDFRASFAWHGYFPNFAYPNYDNIGAPIITPNTAGGYLASDDTTGRLAAYHFVGTVTLHADASSSNPDDDPEQPFTMSEEHNDHPLFSNNDAFNIEKMNSEYEMMSVGRTSPRHAFQVESEGYEGFTDPGSDPSLGQGGGFSYTSGYGPYSLEPGDSVRIVVAEASAGISRKLAYETGLKFKNGEITDVEKNEVVFQGRDSLFQTFERALANFKSGYQIPSAPKPPSKFEIASTDTGIVLEWEYDQSLINNIERFEIYRASEKVDSTYRLLYKADNDERLIVDGEPSSRRNYPGYFLLDSPVRGTNYYYYIVAVGETNVDSTGNTPIGSRLKSSRYYTQTYNFSRTFQPVSNEREVGRVTGIELYQNYPNPFNPSTTISFRLDRSEKIKIQIFNLTGQSVATLVDGLKNAGTHNVEWNATDFASGVYFYRLEMERGDSITKKLILLK</sequence>
<evidence type="ECO:0000313" key="3">
    <source>
        <dbReference type="EMBL" id="MCP9291999.1"/>
    </source>
</evidence>
<accession>A0A9X2L490</accession>
<proteinExistence type="predicted"/>
<dbReference type="Gene3D" id="2.60.40.4070">
    <property type="match status" value="1"/>
</dbReference>
<dbReference type="Proteomes" id="UP001139125">
    <property type="component" value="Unassembled WGS sequence"/>
</dbReference>
<comment type="caution">
    <text evidence="3">The sequence shown here is derived from an EMBL/GenBank/DDBJ whole genome shotgun (WGS) entry which is preliminary data.</text>
</comment>
<evidence type="ECO:0000259" key="2">
    <source>
        <dbReference type="Pfam" id="PF18962"/>
    </source>
</evidence>
<evidence type="ECO:0000256" key="1">
    <source>
        <dbReference type="SAM" id="MobiDB-lite"/>
    </source>
</evidence>
<dbReference type="Gene3D" id="2.60.40.10">
    <property type="entry name" value="Immunoglobulins"/>
    <property type="match status" value="1"/>
</dbReference>
<organism evidence="3 4">
    <name type="scientific">Gracilimonas sediminicola</name>
    <dbReference type="NCBI Taxonomy" id="2952158"/>
    <lineage>
        <taxon>Bacteria</taxon>
        <taxon>Pseudomonadati</taxon>
        <taxon>Balneolota</taxon>
        <taxon>Balneolia</taxon>
        <taxon>Balneolales</taxon>
        <taxon>Balneolaceae</taxon>
        <taxon>Gracilimonas</taxon>
    </lineage>
</organism>
<protein>
    <submittedName>
        <fullName evidence="3">T9SS type A sorting domain-containing protein</fullName>
    </submittedName>
</protein>
<keyword evidence="4" id="KW-1185">Reference proteome</keyword>
<gene>
    <name evidence="3" type="ORF">NM125_10465</name>
</gene>
<dbReference type="RefSeq" id="WP_255134872.1">
    <property type="nucleotide sequence ID" value="NZ_JANDBC010000002.1"/>
</dbReference>
<dbReference type="NCBIfam" id="TIGR04183">
    <property type="entry name" value="Por_Secre_tail"/>
    <property type="match status" value="1"/>
</dbReference>
<dbReference type="EMBL" id="JANDBC010000002">
    <property type="protein sequence ID" value="MCP9291999.1"/>
    <property type="molecule type" value="Genomic_DNA"/>
</dbReference>
<feature type="domain" description="Secretion system C-terminal sorting" evidence="2">
    <location>
        <begin position="624"/>
        <end position="700"/>
    </location>
</feature>
<dbReference type="Pfam" id="PF18962">
    <property type="entry name" value="Por_Secre_tail"/>
    <property type="match status" value="1"/>
</dbReference>